<feature type="domain" description="EamA" evidence="6">
    <location>
        <begin position="9"/>
        <end position="139"/>
    </location>
</feature>
<protein>
    <submittedName>
        <fullName evidence="7">DMT family transporter</fullName>
    </submittedName>
</protein>
<feature type="transmembrane region" description="Helical" evidence="5">
    <location>
        <begin position="248"/>
        <end position="265"/>
    </location>
</feature>
<comment type="subcellular location">
    <subcellularLocation>
        <location evidence="1">Membrane</location>
        <topology evidence="1">Multi-pass membrane protein</topology>
    </subcellularLocation>
</comment>
<keyword evidence="3 5" id="KW-1133">Transmembrane helix</keyword>
<dbReference type="EMBL" id="JBHTAR010000011">
    <property type="protein sequence ID" value="MFC7201743.1"/>
    <property type="molecule type" value="Genomic_DNA"/>
</dbReference>
<evidence type="ECO:0000256" key="1">
    <source>
        <dbReference type="ARBA" id="ARBA00004141"/>
    </source>
</evidence>
<dbReference type="InterPro" id="IPR050638">
    <property type="entry name" value="AA-Vitamin_Transporters"/>
</dbReference>
<dbReference type="PANTHER" id="PTHR32322">
    <property type="entry name" value="INNER MEMBRANE TRANSPORTER"/>
    <property type="match status" value="1"/>
</dbReference>
<keyword evidence="2 5" id="KW-0812">Transmembrane</keyword>
<evidence type="ECO:0000256" key="5">
    <source>
        <dbReference type="SAM" id="Phobius"/>
    </source>
</evidence>
<dbReference type="AlphaFoldDB" id="A0ABD5Z9L8"/>
<feature type="transmembrane region" description="Helical" evidence="5">
    <location>
        <begin position="215"/>
        <end position="236"/>
    </location>
</feature>
<name>A0ABD5Z9L8_9EURY</name>
<evidence type="ECO:0000256" key="3">
    <source>
        <dbReference type="ARBA" id="ARBA00022989"/>
    </source>
</evidence>
<feature type="transmembrane region" description="Helical" evidence="5">
    <location>
        <begin position="153"/>
        <end position="172"/>
    </location>
</feature>
<feature type="transmembrane region" description="Helical" evidence="5">
    <location>
        <begin position="123"/>
        <end position="141"/>
    </location>
</feature>
<reference evidence="7 8" key="1">
    <citation type="journal article" date="2019" name="Int. J. Syst. Evol. Microbiol.">
        <title>The Global Catalogue of Microorganisms (GCM) 10K type strain sequencing project: providing services to taxonomists for standard genome sequencing and annotation.</title>
        <authorList>
            <consortium name="The Broad Institute Genomics Platform"/>
            <consortium name="The Broad Institute Genome Sequencing Center for Infectious Disease"/>
            <person name="Wu L."/>
            <person name="Ma J."/>
        </authorList>
    </citation>
    <scope>NUCLEOTIDE SEQUENCE [LARGE SCALE GENOMIC DNA]</scope>
    <source>
        <strain evidence="7 8">XZGYJ-43</strain>
    </source>
</reference>
<dbReference type="SUPFAM" id="SSF103481">
    <property type="entry name" value="Multidrug resistance efflux transporter EmrE"/>
    <property type="match status" value="2"/>
</dbReference>
<accession>A0ABD5Z9L8</accession>
<gene>
    <name evidence="7" type="ORF">ACFQJ9_20425</name>
</gene>
<sequence length="307" mass="32730">MSTYRNFGLFVVLAAVWGSAFMAIKAGLAYFPPVFFAAVRYDLAAVVMLAYVLYSTDHWKPEGRDEWLLVGVGSVFLIAGYHAFLFVGEQFTTSAAAAVVVSLSPVLTSGFSRVLLPSDRLSPLGILGMLLGLAGVVVLANPDPANLLGGNTVGELLVFGAVLCFAFGSVLTQRLDTDLPHETMEGWSMIGGALLMHVVSLGLGEPQTAELTVPAVAALVYLSVLSSAAGFLIYFTLLERLGPIEINMVSYVAPMFAALSGWLFLGEVIDARTAVGFFVIFVGFCLLKRRALADEVEKFRAAVATND</sequence>
<dbReference type="InterPro" id="IPR000620">
    <property type="entry name" value="EamA_dom"/>
</dbReference>
<feature type="transmembrane region" description="Helical" evidence="5">
    <location>
        <begin position="66"/>
        <end position="88"/>
    </location>
</feature>
<dbReference type="PANTHER" id="PTHR32322:SF2">
    <property type="entry name" value="EAMA DOMAIN-CONTAINING PROTEIN"/>
    <property type="match status" value="1"/>
</dbReference>
<evidence type="ECO:0000256" key="2">
    <source>
        <dbReference type="ARBA" id="ARBA00022692"/>
    </source>
</evidence>
<feature type="transmembrane region" description="Helical" evidence="5">
    <location>
        <begin position="94"/>
        <end position="116"/>
    </location>
</feature>
<proteinExistence type="predicted"/>
<dbReference type="GO" id="GO:0016020">
    <property type="term" value="C:membrane"/>
    <property type="evidence" value="ECO:0007669"/>
    <property type="project" value="UniProtKB-SubCell"/>
</dbReference>
<organism evidence="7 8">
    <name type="scientific">Halospeciosus flavus</name>
    <dbReference type="NCBI Taxonomy" id="3032283"/>
    <lineage>
        <taxon>Archaea</taxon>
        <taxon>Methanobacteriati</taxon>
        <taxon>Methanobacteriota</taxon>
        <taxon>Stenosarchaea group</taxon>
        <taxon>Halobacteria</taxon>
        <taxon>Halobacteriales</taxon>
        <taxon>Halobacteriaceae</taxon>
        <taxon>Halospeciosus</taxon>
    </lineage>
</organism>
<dbReference type="Proteomes" id="UP001596447">
    <property type="component" value="Unassembled WGS sequence"/>
</dbReference>
<keyword evidence="4 5" id="KW-0472">Membrane</keyword>
<feature type="transmembrane region" description="Helical" evidence="5">
    <location>
        <begin position="184"/>
        <end position="203"/>
    </location>
</feature>
<dbReference type="InterPro" id="IPR037185">
    <property type="entry name" value="EmrE-like"/>
</dbReference>
<dbReference type="Pfam" id="PF00892">
    <property type="entry name" value="EamA"/>
    <property type="match status" value="2"/>
</dbReference>
<comment type="caution">
    <text evidence="7">The sequence shown here is derived from an EMBL/GenBank/DDBJ whole genome shotgun (WGS) entry which is preliminary data.</text>
</comment>
<feature type="domain" description="EamA" evidence="6">
    <location>
        <begin position="153"/>
        <end position="287"/>
    </location>
</feature>
<keyword evidence="8" id="KW-1185">Reference proteome</keyword>
<feature type="transmembrane region" description="Helical" evidence="5">
    <location>
        <begin position="34"/>
        <end position="54"/>
    </location>
</feature>
<evidence type="ECO:0000256" key="4">
    <source>
        <dbReference type="ARBA" id="ARBA00023136"/>
    </source>
</evidence>
<feature type="transmembrane region" description="Helical" evidence="5">
    <location>
        <begin position="271"/>
        <end position="287"/>
    </location>
</feature>
<feature type="transmembrane region" description="Helical" evidence="5">
    <location>
        <begin position="7"/>
        <end position="28"/>
    </location>
</feature>
<evidence type="ECO:0000313" key="7">
    <source>
        <dbReference type="EMBL" id="MFC7201743.1"/>
    </source>
</evidence>
<evidence type="ECO:0000259" key="6">
    <source>
        <dbReference type="Pfam" id="PF00892"/>
    </source>
</evidence>
<dbReference type="RefSeq" id="WP_279528479.1">
    <property type="nucleotide sequence ID" value="NZ_CP122312.1"/>
</dbReference>
<evidence type="ECO:0000313" key="8">
    <source>
        <dbReference type="Proteomes" id="UP001596447"/>
    </source>
</evidence>